<reference evidence="2" key="1">
    <citation type="submission" date="2024-04" db="EMBL/GenBank/DDBJ databases">
        <title>Phylogenomic analyses of a clade within the roseobacter group suggest taxonomic reassignments of species of the genera Aestuariivita, Citreicella, Loktanella, Nautella, Pelagibaca, Ruegeria, Thalassobius, Thiobacimonas and Tropicibacter, and the proposal o.</title>
        <authorList>
            <person name="Jeon C.O."/>
        </authorList>
    </citation>
    <scope>NUCLEOTIDE SEQUENCE [LARGE SCALE GENOMIC DNA]</scope>
    <source>
        <strain evidence="2">BS5-3</strain>
    </source>
</reference>
<dbReference type="RefSeq" id="WP_373636885.1">
    <property type="nucleotide sequence ID" value="NZ_CP150951.2"/>
</dbReference>
<evidence type="ECO:0000313" key="1">
    <source>
        <dbReference type="EMBL" id="XFO63099.1"/>
    </source>
</evidence>
<name>A0ABZ3IE16_9RHOB</name>
<accession>A0ABZ3IE16</accession>
<proteinExistence type="predicted"/>
<evidence type="ECO:0000313" key="2">
    <source>
        <dbReference type="Proteomes" id="UP001440612"/>
    </source>
</evidence>
<sequence length="129" mass="14660">MKRLNKVFFGVIAALGCVIFVPPFNTFTSDMFPTFSEHARYPSPDGRQTAVLYIQSNYSAGAAFSSESGFRSAYVELIDAADNRLTPWHLRFTCRFQLGEFSNTWTETTMNPMQFVIINRQTGDTQCNF</sequence>
<dbReference type="EMBL" id="CP150951">
    <property type="protein sequence ID" value="XFO63099.1"/>
    <property type="molecule type" value="Genomic_DNA"/>
</dbReference>
<dbReference type="PROSITE" id="PS51257">
    <property type="entry name" value="PROKAR_LIPOPROTEIN"/>
    <property type="match status" value="1"/>
</dbReference>
<dbReference type="Proteomes" id="UP001440612">
    <property type="component" value="Chromosome"/>
</dbReference>
<gene>
    <name evidence="1" type="ORF">AABB29_20650</name>
</gene>
<evidence type="ECO:0008006" key="3">
    <source>
        <dbReference type="Google" id="ProtNLM"/>
    </source>
</evidence>
<organism evidence="1 2">
    <name type="scientific">Yoonia phaeophyticola</name>
    <dbReference type="NCBI Taxonomy" id="3137369"/>
    <lineage>
        <taxon>Bacteria</taxon>
        <taxon>Pseudomonadati</taxon>
        <taxon>Pseudomonadota</taxon>
        <taxon>Alphaproteobacteria</taxon>
        <taxon>Rhodobacterales</taxon>
        <taxon>Paracoccaceae</taxon>
        <taxon>Yoonia</taxon>
    </lineage>
</organism>
<keyword evidence="2" id="KW-1185">Reference proteome</keyword>
<protein>
    <recommendedName>
        <fullName evidence="3">Lipoprotein</fullName>
    </recommendedName>
</protein>